<dbReference type="CDD" id="cd17731">
    <property type="entry name" value="BRCT_TopBP1_rpt2_like"/>
    <property type="match status" value="1"/>
</dbReference>
<dbReference type="InterPro" id="IPR001357">
    <property type="entry name" value="BRCT_dom"/>
</dbReference>
<dbReference type="SMART" id="SM00292">
    <property type="entry name" value="BRCT"/>
    <property type="match status" value="3"/>
</dbReference>
<feature type="compositionally biased region" description="Low complexity" evidence="2">
    <location>
        <begin position="744"/>
        <end position="760"/>
    </location>
</feature>
<feature type="compositionally biased region" description="Polar residues" evidence="2">
    <location>
        <begin position="762"/>
        <end position="775"/>
    </location>
</feature>
<sequence>MNRRGHLSTKIPQVKLRPAPARAPNAERESSPINKMDEEILRMALLEAEDGDGLRSIKSPKPLRGVCITFTGVENKAYLGGLAKELGAQVETALTKSVTHVVAVGFDSPKYHVSKTQWLLAHMLQFAVEHRIPIMTPEWIKTAHKLWINAEEFSFEENQENHRLLPFLGLKISMSGIEKLDRRKLIIKYITANGGEYHKDLDHVCTHLISSKPTSDPRPSEKLKWALRENAEVEAWRRKGVKDGKHEIIIVYEEWIWDCVAYKGRWKEDRYDARKPRRGGKVNPDDVINGTLDLPEIERKVVASSTVALDTFDATEPVSVRRRKRGQDLNSLVGEIVPTTGDDSARDTLERQKDDGAKEPPLKKTKGPIRSSMVHLSRTGSFAIPETSANLAPRSFPIAPVESEKTSLIPEVENNEATRAQDKADECDPICFKGLTFANASKGSWPEMENALTRRGATIVSEEDWRAGVKCQYAYVRMDQKVLIPEGSDTEPVTENWVEACANHNRILSTFNHISFRPLDIEIPIPGSEKLHVHLSGSEDQQTSCFTRRLARALGVPSEDIVHRGTTHLVSIRTDGIKVRRARTWGAKIVKHSWLWAMAKSGKIEPWQNHELFIPPENLRSSKPASVKNTLIANSSAASEPGSEEFDPDRRKQSLLLKTEPSQLPKGHSRALITAPTLVDQPLVEGDLPINSHVSTSACVALAGSNPIEQPEASTRIGVRGYSSAPAPRLSPFAKSISPMPTASDISSSSITSFKTSKLSPTKLSQKATAGSNKTAALKSGKDKNHMTEALRQLAEGPNGTPGHVPRRSRPSARIKNTRSPAIDSPNLSPSKLSSAPIEEQESIQPEDDPLRDAANGNVEESMKISYIDQNSERERNKLMALFGGGSTSKRKR</sequence>
<evidence type="ECO:0000256" key="1">
    <source>
        <dbReference type="ARBA" id="ARBA00022737"/>
    </source>
</evidence>
<reference evidence="4" key="1">
    <citation type="submission" date="2016-06" db="EMBL/GenBank/DDBJ databases">
        <authorList>
            <person name="Cuomo C."/>
            <person name="Litvintseva A."/>
            <person name="Heitman J."/>
            <person name="Chen Y."/>
            <person name="Sun S."/>
            <person name="Springer D."/>
            <person name="Dromer F."/>
            <person name="Young S."/>
            <person name="Zeng Q."/>
            <person name="Chapman S."/>
            <person name="Gujja S."/>
            <person name="Saif S."/>
            <person name="Birren B."/>
        </authorList>
    </citation>
    <scope>NUCLEOTIDE SEQUENCE</scope>
    <source>
        <strain evidence="4">CBS 7841</strain>
    </source>
</reference>
<protein>
    <recommendedName>
        <fullName evidence="3">BRCT domain-containing protein</fullName>
    </recommendedName>
</protein>
<dbReference type="PANTHER" id="PTHR13561">
    <property type="entry name" value="DNA REPLICATION REGULATOR DPB11-RELATED"/>
    <property type="match status" value="1"/>
</dbReference>
<dbReference type="EMBL" id="CP143784">
    <property type="protein sequence ID" value="WVN85237.1"/>
    <property type="molecule type" value="Genomic_DNA"/>
</dbReference>
<feature type="compositionally biased region" description="Acidic residues" evidence="2">
    <location>
        <begin position="839"/>
        <end position="850"/>
    </location>
</feature>
<dbReference type="GO" id="GO:0033314">
    <property type="term" value="P:mitotic DNA replication checkpoint signaling"/>
    <property type="evidence" value="ECO:0007669"/>
    <property type="project" value="TreeGrafter"/>
</dbReference>
<dbReference type="AlphaFoldDB" id="A0AAJ8JMW8"/>
<feature type="compositionally biased region" description="Basic residues" evidence="2">
    <location>
        <begin position="805"/>
        <end position="817"/>
    </location>
</feature>
<dbReference type="PANTHER" id="PTHR13561:SF20">
    <property type="entry name" value="DNA TOPOISOMERASE 2-BINDING PROTEIN 1"/>
    <property type="match status" value="1"/>
</dbReference>
<dbReference type="Pfam" id="PF12738">
    <property type="entry name" value="PTCB-BRCT"/>
    <property type="match status" value="1"/>
</dbReference>
<dbReference type="Gene3D" id="3.40.50.10190">
    <property type="entry name" value="BRCT domain"/>
    <property type="match status" value="4"/>
</dbReference>
<dbReference type="GO" id="GO:0006270">
    <property type="term" value="P:DNA replication initiation"/>
    <property type="evidence" value="ECO:0007669"/>
    <property type="project" value="TreeGrafter"/>
</dbReference>
<dbReference type="RefSeq" id="XP_066065938.1">
    <property type="nucleotide sequence ID" value="XM_066209841.1"/>
</dbReference>
<dbReference type="Pfam" id="PF00533">
    <property type="entry name" value="BRCT"/>
    <property type="match status" value="2"/>
</dbReference>
<dbReference type="SUPFAM" id="SSF52113">
    <property type="entry name" value="BRCT domain"/>
    <property type="match status" value="3"/>
</dbReference>
<reference evidence="4" key="3">
    <citation type="submission" date="2024-01" db="EMBL/GenBank/DDBJ databases">
        <authorList>
            <person name="Coelho M.A."/>
            <person name="David-Palma M."/>
            <person name="Shea T."/>
            <person name="Sun S."/>
            <person name="Cuomo C.A."/>
            <person name="Heitman J."/>
        </authorList>
    </citation>
    <scope>NUCLEOTIDE SEQUENCE</scope>
    <source>
        <strain evidence="4">CBS 7841</strain>
    </source>
</reference>
<dbReference type="GO" id="GO:0007095">
    <property type="term" value="P:mitotic G2 DNA damage checkpoint signaling"/>
    <property type="evidence" value="ECO:0007669"/>
    <property type="project" value="TreeGrafter"/>
</dbReference>
<feature type="region of interest" description="Disordered" evidence="2">
    <location>
        <begin position="1"/>
        <end position="29"/>
    </location>
</feature>
<dbReference type="CDD" id="cd00027">
    <property type="entry name" value="BRCT"/>
    <property type="match status" value="1"/>
</dbReference>
<feature type="region of interest" description="Disordered" evidence="2">
    <location>
        <begin position="331"/>
        <end position="369"/>
    </location>
</feature>
<feature type="compositionally biased region" description="Basic and acidic residues" evidence="2">
    <location>
        <begin position="780"/>
        <end position="789"/>
    </location>
</feature>
<feature type="domain" description="BRCT" evidence="3">
    <location>
        <begin position="162"/>
        <end position="273"/>
    </location>
</feature>
<evidence type="ECO:0000313" key="4">
    <source>
        <dbReference type="EMBL" id="WVN85237.1"/>
    </source>
</evidence>
<feature type="domain" description="BRCT" evidence="3">
    <location>
        <begin position="548"/>
        <end position="612"/>
    </location>
</feature>
<proteinExistence type="predicted"/>
<reference evidence="4" key="2">
    <citation type="journal article" date="2022" name="Elife">
        <title>Obligate sexual reproduction of a homothallic fungus closely related to the Cryptococcus pathogenic species complex.</title>
        <authorList>
            <person name="Passer A.R."/>
            <person name="Clancey S.A."/>
            <person name="Shea T."/>
            <person name="David-Palma M."/>
            <person name="Averette A.F."/>
            <person name="Boekhout T."/>
            <person name="Porcel B.M."/>
            <person name="Nowrousian M."/>
            <person name="Cuomo C.A."/>
            <person name="Sun S."/>
            <person name="Heitman J."/>
            <person name="Coelho M.A."/>
        </authorList>
    </citation>
    <scope>NUCLEOTIDE SEQUENCE</scope>
    <source>
        <strain evidence="4">CBS 7841</strain>
    </source>
</reference>
<feature type="compositionally biased region" description="Basic and acidic residues" evidence="2">
    <location>
        <begin position="343"/>
        <end position="362"/>
    </location>
</feature>
<evidence type="ECO:0000313" key="5">
    <source>
        <dbReference type="Proteomes" id="UP000094043"/>
    </source>
</evidence>
<dbReference type="InterPro" id="IPR059215">
    <property type="entry name" value="BRCT2_TopBP1-like"/>
</dbReference>
<feature type="region of interest" description="Disordered" evidence="2">
    <location>
        <begin position="731"/>
        <end position="893"/>
    </location>
</feature>
<dbReference type="InterPro" id="IPR036420">
    <property type="entry name" value="BRCT_dom_sf"/>
</dbReference>
<keyword evidence="1" id="KW-0677">Repeat</keyword>
<evidence type="ECO:0000259" key="3">
    <source>
        <dbReference type="PROSITE" id="PS50172"/>
    </source>
</evidence>
<dbReference type="GeneID" id="91084598"/>
<evidence type="ECO:0000256" key="2">
    <source>
        <dbReference type="SAM" id="MobiDB-lite"/>
    </source>
</evidence>
<gene>
    <name evidence="4" type="ORF">L203_100382</name>
</gene>
<accession>A0AAJ8JMW8</accession>
<dbReference type="Proteomes" id="UP000094043">
    <property type="component" value="Chromosome 1"/>
</dbReference>
<dbReference type="KEGG" id="cdep:91084598"/>
<feature type="domain" description="BRCT" evidence="3">
    <location>
        <begin position="58"/>
        <end position="140"/>
    </location>
</feature>
<keyword evidence="5" id="KW-1185">Reference proteome</keyword>
<dbReference type="PROSITE" id="PS50172">
    <property type="entry name" value="BRCT"/>
    <property type="match status" value="3"/>
</dbReference>
<organism evidence="4 5">
    <name type="scientific">Cryptococcus depauperatus CBS 7841</name>
    <dbReference type="NCBI Taxonomy" id="1295531"/>
    <lineage>
        <taxon>Eukaryota</taxon>
        <taxon>Fungi</taxon>
        <taxon>Dikarya</taxon>
        <taxon>Basidiomycota</taxon>
        <taxon>Agaricomycotina</taxon>
        <taxon>Tremellomycetes</taxon>
        <taxon>Tremellales</taxon>
        <taxon>Cryptococcaceae</taxon>
        <taxon>Cryptococcus</taxon>
    </lineage>
</organism>
<name>A0AAJ8JMW8_9TREE</name>